<dbReference type="SMART" id="SM00342">
    <property type="entry name" value="HTH_ARAC"/>
    <property type="match status" value="1"/>
</dbReference>
<feature type="domain" description="Response regulatory" evidence="6">
    <location>
        <begin position="3"/>
        <end position="120"/>
    </location>
</feature>
<dbReference type="RefSeq" id="WP_161704242.1">
    <property type="nucleotide sequence ID" value="NZ_JAAAMU010000023.1"/>
</dbReference>
<dbReference type="GO" id="GO:0000160">
    <property type="term" value="P:phosphorelay signal transduction system"/>
    <property type="evidence" value="ECO:0007669"/>
    <property type="project" value="InterPro"/>
</dbReference>
<dbReference type="PANTHER" id="PTHR43280">
    <property type="entry name" value="ARAC-FAMILY TRANSCRIPTIONAL REGULATOR"/>
    <property type="match status" value="1"/>
</dbReference>
<dbReference type="SMART" id="SM00448">
    <property type="entry name" value="REC"/>
    <property type="match status" value="1"/>
</dbReference>
<dbReference type="EMBL" id="JAAAMU010000023">
    <property type="protein sequence ID" value="NBC72847.1"/>
    <property type="molecule type" value="Genomic_DNA"/>
</dbReference>
<evidence type="ECO:0000256" key="4">
    <source>
        <dbReference type="PROSITE-ProRule" id="PRU00169"/>
    </source>
</evidence>
<dbReference type="Proteomes" id="UP000558113">
    <property type="component" value="Unassembled WGS sequence"/>
</dbReference>
<feature type="modified residue" description="4-aspartylphosphate" evidence="4">
    <location>
        <position position="55"/>
    </location>
</feature>
<reference evidence="7 8" key="1">
    <citation type="submission" date="2020-01" db="EMBL/GenBank/DDBJ databases">
        <title>Paenibacillus soybeanensis sp. nov. isolated from the nodules of soybean (Glycine max(L.) Merr).</title>
        <authorList>
            <person name="Wang H."/>
        </authorList>
    </citation>
    <scope>NUCLEOTIDE SEQUENCE [LARGE SCALE GENOMIC DNA]</scope>
    <source>
        <strain evidence="7 8">DSM 23054</strain>
    </source>
</reference>
<evidence type="ECO:0000313" key="8">
    <source>
        <dbReference type="Proteomes" id="UP000558113"/>
    </source>
</evidence>
<dbReference type="OrthoDB" id="2543932at2"/>
<dbReference type="InterPro" id="IPR011006">
    <property type="entry name" value="CheY-like_superfamily"/>
</dbReference>
<dbReference type="InterPro" id="IPR001789">
    <property type="entry name" value="Sig_transdc_resp-reg_receiver"/>
</dbReference>
<feature type="domain" description="HTH araC/xylS-type" evidence="5">
    <location>
        <begin position="445"/>
        <end position="543"/>
    </location>
</feature>
<dbReference type="GO" id="GO:0003700">
    <property type="term" value="F:DNA-binding transcription factor activity"/>
    <property type="evidence" value="ECO:0007669"/>
    <property type="project" value="InterPro"/>
</dbReference>
<dbReference type="CDD" id="cd17536">
    <property type="entry name" value="REC_YesN-like"/>
    <property type="match status" value="1"/>
</dbReference>
<evidence type="ECO:0000313" key="7">
    <source>
        <dbReference type="EMBL" id="NBC72847.1"/>
    </source>
</evidence>
<dbReference type="InterPro" id="IPR009057">
    <property type="entry name" value="Homeodomain-like_sf"/>
</dbReference>
<evidence type="ECO:0000256" key="3">
    <source>
        <dbReference type="ARBA" id="ARBA00023163"/>
    </source>
</evidence>
<organism evidence="7 8">
    <name type="scientific">Paenibacillus sacheonensis</name>
    <dbReference type="NCBI Taxonomy" id="742054"/>
    <lineage>
        <taxon>Bacteria</taxon>
        <taxon>Bacillati</taxon>
        <taxon>Bacillota</taxon>
        <taxon>Bacilli</taxon>
        <taxon>Bacillales</taxon>
        <taxon>Paenibacillaceae</taxon>
        <taxon>Paenibacillus</taxon>
    </lineage>
</organism>
<dbReference type="AlphaFoldDB" id="A0A7X4YUK0"/>
<dbReference type="Gene3D" id="3.40.50.2300">
    <property type="match status" value="1"/>
</dbReference>
<dbReference type="PROSITE" id="PS50110">
    <property type="entry name" value="RESPONSE_REGULATORY"/>
    <property type="match status" value="1"/>
</dbReference>
<dbReference type="Pfam" id="PF00072">
    <property type="entry name" value="Response_reg"/>
    <property type="match status" value="1"/>
</dbReference>
<evidence type="ECO:0000256" key="2">
    <source>
        <dbReference type="ARBA" id="ARBA00023125"/>
    </source>
</evidence>
<evidence type="ECO:0000259" key="5">
    <source>
        <dbReference type="PROSITE" id="PS01124"/>
    </source>
</evidence>
<keyword evidence="8" id="KW-1185">Reference proteome</keyword>
<sequence>MYRLLIVDDEPIIVEGLFDLFQAYGAFPLEVYRAYDGEEAYEIARRMRIDILLTDIEMPGLNGIELNRSVHRLWPDCRTVFLSGYIDFGYVQASLRGGALDYVLKTEGDEAIIAVVEKAIHQINEQLQVEQLIANAEKQVSAAQPLLRKEYLLELLSGEQSTEASRRQQFAALHIPLQADQPVFLVAGRIDYWRNGIQQKDKTLYTYSVNNIFEEFVSHSYHIVHLPYASDRMLWLVQLRRSNADNGDAMDAGHACRYLLETMESIQSACASYLSLSCSFVVSSQAYGWDAIPARFERISLLFSRGLGLGNEMILSDQHLLSGESRQERTKVKRIHLLGQYLERKEPDKFYALYDEIMHETVDQPSVQSGAALEIFYSLTAIFIAYLNERDLLQRVSSEINVNPLLSFQEHASLRDMSAYFRKLAEKLFEQGKDENAQITNEVVRLVRSYIGDHLSKDLSLERLAQVVHLAPFYLSRLYKQQTGQTISDYIGEIKIARAKQLLTHSAMKIHEVGSEIGYDTSSYFTRFFKNATTFTPQEFRDMQK</sequence>
<dbReference type="PROSITE" id="PS01124">
    <property type="entry name" value="HTH_ARAC_FAMILY_2"/>
    <property type="match status" value="1"/>
</dbReference>
<dbReference type="Pfam" id="PF12833">
    <property type="entry name" value="HTH_18"/>
    <property type="match status" value="1"/>
</dbReference>
<comment type="caution">
    <text evidence="7">The sequence shown here is derived from an EMBL/GenBank/DDBJ whole genome shotgun (WGS) entry which is preliminary data.</text>
</comment>
<dbReference type="SUPFAM" id="SSF46689">
    <property type="entry name" value="Homeodomain-like"/>
    <property type="match status" value="2"/>
</dbReference>
<keyword evidence="3" id="KW-0804">Transcription</keyword>
<proteinExistence type="predicted"/>
<protein>
    <submittedName>
        <fullName evidence="7">Response regulator</fullName>
    </submittedName>
</protein>
<dbReference type="InterPro" id="IPR018060">
    <property type="entry name" value="HTH_AraC"/>
</dbReference>
<dbReference type="Gene3D" id="1.10.10.60">
    <property type="entry name" value="Homeodomain-like"/>
    <property type="match status" value="2"/>
</dbReference>
<name>A0A7X4YUK0_9BACL</name>
<dbReference type="PANTHER" id="PTHR43280:SF28">
    <property type="entry name" value="HTH-TYPE TRANSCRIPTIONAL ACTIVATOR RHAS"/>
    <property type="match status" value="1"/>
</dbReference>
<accession>A0A7X4YUK0</accession>
<dbReference type="SUPFAM" id="SSF52172">
    <property type="entry name" value="CheY-like"/>
    <property type="match status" value="1"/>
</dbReference>
<keyword evidence="2" id="KW-0238">DNA-binding</keyword>
<dbReference type="GO" id="GO:0043565">
    <property type="term" value="F:sequence-specific DNA binding"/>
    <property type="evidence" value="ECO:0007669"/>
    <property type="project" value="InterPro"/>
</dbReference>
<gene>
    <name evidence="7" type="ORF">GT003_28020</name>
</gene>
<evidence type="ECO:0000256" key="1">
    <source>
        <dbReference type="ARBA" id="ARBA00023015"/>
    </source>
</evidence>
<keyword evidence="1" id="KW-0805">Transcription regulation</keyword>
<keyword evidence="4" id="KW-0597">Phosphoprotein</keyword>
<evidence type="ECO:0000259" key="6">
    <source>
        <dbReference type="PROSITE" id="PS50110"/>
    </source>
</evidence>